<reference evidence="1" key="1">
    <citation type="submission" date="2023-03" db="UniProtKB">
        <authorList>
            <consortium name="EnsemblPlants"/>
        </authorList>
    </citation>
    <scope>IDENTIFICATION</scope>
</reference>
<dbReference type="AlphaFoldDB" id="A0A9I9EM65"/>
<sequence length="118" mass="13818">MDMAAFLSLPEDHPLGGGRSEPIFWRCDLVSVVWDFFLKTFGMNRMIAVCHKDVKYSPQFAFWGKTAEIRTYLSFWGSNIGCLIWSKTGRCFTRIYDTRYETPPLSTRFLPLHQQHMN</sequence>
<evidence type="ECO:0000313" key="1">
    <source>
        <dbReference type="EnsemblPlants" id="MELO3C035763.2.1"/>
    </source>
</evidence>
<dbReference type="EnsemblPlants" id="MELO3C035763.2.1">
    <property type="protein sequence ID" value="MELO3C035763.2.1"/>
    <property type="gene ID" value="MELO3C035763.2"/>
</dbReference>
<proteinExistence type="predicted"/>
<accession>A0A9I9EM65</accession>
<name>A0A9I9EM65_CUCME</name>
<dbReference type="Gramene" id="MELO3C035763.2.1">
    <property type="protein sequence ID" value="MELO3C035763.2.1"/>
    <property type="gene ID" value="MELO3C035763.2"/>
</dbReference>
<protein>
    <submittedName>
        <fullName evidence="1">Uncharacterized protein</fullName>
    </submittedName>
</protein>
<organism evidence="1">
    <name type="scientific">Cucumis melo</name>
    <name type="common">Muskmelon</name>
    <dbReference type="NCBI Taxonomy" id="3656"/>
    <lineage>
        <taxon>Eukaryota</taxon>
        <taxon>Viridiplantae</taxon>
        <taxon>Streptophyta</taxon>
        <taxon>Embryophyta</taxon>
        <taxon>Tracheophyta</taxon>
        <taxon>Spermatophyta</taxon>
        <taxon>Magnoliopsida</taxon>
        <taxon>eudicotyledons</taxon>
        <taxon>Gunneridae</taxon>
        <taxon>Pentapetalae</taxon>
        <taxon>rosids</taxon>
        <taxon>fabids</taxon>
        <taxon>Cucurbitales</taxon>
        <taxon>Cucurbitaceae</taxon>
        <taxon>Benincaseae</taxon>
        <taxon>Cucumis</taxon>
    </lineage>
</organism>